<keyword evidence="5" id="KW-1185">Reference proteome</keyword>
<organism evidence="4 5">
    <name type="scientific">Pleurodeles waltl</name>
    <name type="common">Iberian ribbed newt</name>
    <dbReference type="NCBI Taxonomy" id="8319"/>
    <lineage>
        <taxon>Eukaryota</taxon>
        <taxon>Metazoa</taxon>
        <taxon>Chordata</taxon>
        <taxon>Craniata</taxon>
        <taxon>Vertebrata</taxon>
        <taxon>Euteleostomi</taxon>
        <taxon>Amphibia</taxon>
        <taxon>Batrachia</taxon>
        <taxon>Caudata</taxon>
        <taxon>Salamandroidea</taxon>
        <taxon>Salamandridae</taxon>
        <taxon>Pleurodelinae</taxon>
        <taxon>Pleurodeles</taxon>
    </lineage>
</organism>
<feature type="non-terminal residue" evidence="4">
    <location>
        <position position="195"/>
    </location>
</feature>
<dbReference type="PANTHER" id="PTHR47633">
    <property type="entry name" value="IMMUNOGLOBULIN"/>
    <property type="match status" value="1"/>
</dbReference>
<dbReference type="AlphaFoldDB" id="A0AAV7QVH4"/>
<dbReference type="PROSITE" id="PS50835">
    <property type="entry name" value="IG_LIKE"/>
    <property type="match status" value="1"/>
</dbReference>
<accession>A0AAV7QVH4</accession>
<dbReference type="InterPro" id="IPR003598">
    <property type="entry name" value="Ig_sub2"/>
</dbReference>
<evidence type="ECO:0000313" key="4">
    <source>
        <dbReference type="EMBL" id="KAJ1143200.1"/>
    </source>
</evidence>
<feature type="non-terminal residue" evidence="4">
    <location>
        <position position="1"/>
    </location>
</feature>
<keyword evidence="2" id="KW-0393">Immunoglobulin domain</keyword>
<dbReference type="SMART" id="SM00409">
    <property type="entry name" value="IG"/>
    <property type="match status" value="1"/>
</dbReference>
<comment type="caution">
    <text evidence="4">The sequence shown here is derived from an EMBL/GenBank/DDBJ whole genome shotgun (WGS) entry which is preliminary data.</text>
</comment>
<dbReference type="InterPro" id="IPR013098">
    <property type="entry name" value="Ig_I-set"/>
</dbReference>
<protein>
    <recommendedName>
        <fullName evidence="3">Ig-like domain-containing protein</fullName>
    </recommendedName>
</protein>
<dbReference type="InterPro" id="IPR036179">
    <property type="entry name" value="Ig-like_dom_sf"/>
</dbReference>
<name>A0AAV7QVH4_PLEWA</name>
<dbReference type="SUPFAM" id="SSF48726">
    <property type="entry name" value="Immunoglobulin"/>
    <property type="match status" value="1"/>
</dbReference>
<dbReference type="InterPro" id="IPR007110">
    <property type="entry name" value="Ig-like_dom"/>
</dbReference>
<feature type="domain" description="Ig-like" evidence="3">
    <location>
        <begin position="88"/>
        <end position="172"/>
    </location>
</feature>
<dbReference type="InterPro" id="IPR003599">
    <property type="entry name" value="Ig_sub"/>
</dbReference>
<dbReference type="InterPro" id="IPR013783">
    <property type="entry name" value="Ig-like_fold"/>
</dbReference>
<dbReference type="Pfam" id="PF07679">
    <property type="entry name" value="I-set"/>
    <property type="match status" value="1"/>
</dbReference>
<keyword evidence="1" id="KW-1015">Disulfide bond</keyword>
<dbReference type="SMART" id="SM00408">
    <property type="entry name" value="IGc2"/>
    <property type="match status" value="1"/>
</dbReference>
<evidence type="ECO:0000256" key="2">
    <source>
        <dbReference type="ARBA" id="ARBA00023319"/>
    </source>
</evidence>
<dbReference type="Gene3D" id="2.60.40.10">
    <property type="entry name" value="Immunoglobulins"/>
    <property type="match status" value="1"/>
</dbReference>
<evidence type="ECO:0000313" key="5">
    <source>
        <dbReference type="Proteomes" id="UP001066276"/>
    </source>
</evidence>
<evidence type="ECO:0000259" key="3">
    <source>
        <dbReference type="PROSITE" id="PS50835"/>
    </source>
</evidence>
<dbReference type="EMBL" id="JANPWB010000010">
    <property type="protein sequence ID" value="KAJ1143200.1"/>
    <property type="molecule type" value="Genomic_DNA"/>
</dbReference>
<proteinExistence type="predicted"/>
<dbReference type="Proteomes" id="UP001066276">
    <property type="component" value="Chromosome 6"/>
</dbReference>
<dbReference type="GO" id="GO:0004672">
    <property type="term" value="F:protein kinase activity"/>
    <property type="evidence" value="ECO:0007669"/>
    <property type="project" value="TreeGrafter"/>
</dbReference>
<dbReference type="PANTHER" id="PTHR47633:SF13">
    <property type="entry name" value="MYOPALLADIN"/>
    <property type="match status" value="1"/>
</dbReference>
<gene>
    <name evidence="4" type="ORF">NDU88_009511</name>
</gene>
<reference evidence="4" key="1">
    <citation type="journal article" date="2022" name="bioRxiv">
        <title>Sequencing and chromosome-scale assembly of the giantPleurodeles waltlgenome.</title>
        <authorList>
            <person name="Brown T."/>
            <person name="Elewa A."/>
            <person name="Iarovenko S."/>
            <person name="Subramanian E."/>
            <person name="Araus A.J."/>
            <person name="Petzold A."/>
            <person name="Susuki M."/>
            <person name="Suzuki K.-i.T."/>
            <person name="Hayashi T."/>
            <person name="Toyoda A."/>
            <person name="Oliveira C."/>
            <person name="Osipova E."/>
            <person name="Leigh N.D."/>
            <person name="Simon A."/>
            <person name="Yun M.H."/>
        </authorList>
    </citation>
    <scope>NUCLEOTIDE SEQUENCE</scope>
    <source>
        <strain evidence="4">20211129_DDA</strain>
        <tissue evidence="4">Liver</tissue>
    </source>
</reference>
<dbReference type="FunFam" id="2.60.40.10:FF:000032">
    <property type="entry name" value="palladin isoform X1"/>
    <property type="match status" value="1"/>
</dbReference>
<evidence type="ECO:0000256" key="1">
    <source>
        <dbReference type="ARBA" id="ARBA00023157"/>
    </source>
</evidence>
<sequence length="195" mass="22239">SSKGITKRTPTLQQLDLVCEKNLVVEDIKKKLYFKDDIFKQYQQEYKISSFEQRLMNEIEFRLERSPVDESDEEVTHDEIPTGKCIAPIFDKRLKHFRALEGTSVAFTCKVVGIPTPKVYWFKDGTQISKKNARFKMKRGTDGTCSLHIDAATNDDDGNYTIMAANPQGKISCSGHLLVQTPSLHVRRTSTARLH</sequence>